<dbReference type="VEuPathDB" id="TrichDB:TRFO_05211"/>
<sequence length="200" mass="23182">MFDSKAAIYQNISTVFSHTELTRDEILQVLEGNDYQYNKCLKILTELSLKKQYPTLDLVLSEKDIGSDGKICIKNEFSYESYAHLKDSFKEKQKSSLETRKHALSFIGMNHHGIVQLLLRKFASLVPGEPYTCTFTIGPAKHFPNERSREDVKLLIENFVNQICNHEPFEFNEDKGILKFNIKAYNPRYQSISEEFLQST</sequence>
<evidence type="ECO:0000313" key="2">
    <source>
        <dbReference type="Proteomes" id="UP000179807"/>
    </source>
</evidence>
<name>A0A1J4KD36_9EUKA</name>
<dbReference type="Proteomes" id="UP000179807">
    <property type="component" value="Unassembled WGS sequence"/>
</dbReference>
<dbReference type="EMBL" id="MLAK01000693">
    <property type="protein sequence ID" value="OHT07566.1"/>
    <property type="molecule type" value="Genomic_DNA"/>
</dbReference>
<reference evidence="1" key="1">
    <citation type="submission" date="2016-10" db="EMBL/GenBank/DDBJ databases">
        <authorList>
            <person name="Benchimol M."/>
            <person name="Almeida L.G."/>
            <person name="Vasconcelos A.T."/>
            <person name="Perreira-Neves A."/>
            <person name="Rosa I.A."/>
            <person name="Tasca T."/>
            <person name="Bogo M.R."/>
            <person name="de Souza W."/>
        </authorList>
    </citation>
    <scope>NUCLEOTIDE SEQUENCE [LARGE SCALE GENOMIC DNA]</scope>
    <source>
        <strain evidence="1">K</strain>
    </source>
</reference>
<dbReference type="GeneID" id="94827061"/>
<dbReference type="RefSeq" id="XP_068360702.1">
    <property type="nucleotide sequence ID" value="XM_068492357.1"/>
</dbReference>
<accession>A0A1J4KD36</accession>
<comment type="caution">
    <text evidence="1">The sequence shown here is derived from an EMBL/GenBank/DDBJ whole genome shotgun (WGS) entry which is preliminary data.</text>
</comment>
<evidence type="ECO:0000313" key="1">
    <source>
        <dbReference type="EMBL" id="OHT07566.1"/>
    </source>
</evidence>
<dbReference type="AlphaFoldDB" id="A0A1J4KD36"/>
<gene>
    <name evidence="1" type="ORF">TRFO_05211</name>
</gene>
<proteinExistence type="predicted"/>
<protein>
    <submittedName>
        <fullName evidence="1">Uncharacterized protein</fullName>
    </submittedName>
</protein>
<organism evidence="1 2">
    <name type="scientific">Tritrichomonas foetus</name>
    <dbReference type="NCBI Taxonomy" id="1144522"/>
    <lineage>
        <taxon>Eukaryota</taxon>
        <taxon>Metamonada</taxon>
        <taxon>Parabasalia</taxon>
        <taxon>Tritrichomonadida</taxon>
        <taxon>Tritrichomonadidae</taxon>
        <taxon>Tritrichomonas</taxon>
    </lineage>
</organism>
<keyword evidence="2" id="KW-1185">Reference proteome</keyword>